<dbReference type="GO" id="GO:0048038">
    <property type="term" value="F:quinone binding"/>
    <property type="evidence" value="ECO:0007669"/>
    <property type="project" value="UniProtKB-KW"/>
</dbReference>
<dbReference type="RefSeq" id="WP_198409880.1">
    <property type="nucleotide sequence ID" value="NZ_FOFA01000001.1"/>
</dbReference>
<comment type="similarity">
    <text evidence="2">Belongs to the VKOR family.</text>
</comment>
<proteinExistence type="inferred from homology"/>
<feature type="region of interest" description="Disordered" evidence="10">
    <location>
        <begin position="1"/>
        <end position="46"/>
    </location>
</feature>
<protein>
    <submittedName>
        <fullName evidence="13">Uncharacterized membrane protein</fullName>
    </submittedName>
</protein>
<dbReference type="GO" id="GO:0016020">
    <property type="term" value="C:membrane"/>
    <property type="evidence" value="ECO:0007669"/>
    <property type="project" value="UniProtKB-SubCell"/>
</dbReference>
<sequence>MPEPETRSTLVDREAARVVEPEPAVEPELPVEPDDEDEGVGPAGSVGPVPAAGRGVGVLMVVAGALGLLAAMVLTIDRFKLLEDPNTQLACNLSPFIACGPVMQSRAGALFGFPNPLLGIIGFSVVLTTGVLRAAGVALPRWFHRGMQVGVLLAAVFITWLQTQSLYVIGALCLWCMLVWSVTIPLAVAVTLENAATGRLGTGLQRLGTRLRPWTVTVVAVWYLVVLAAIGLRFYREFALYWFGVAL</sequence>
<evidence type="ECO:0000256" key="7">
    <source>
        <dbReference type="ARBA" id="ARBA00023136"/>
    </source>
</evidence>
<evidence type="ECO:0000256" key="2">
    <source>
        <dbReference type="ARBA" id="ARBA00006214"/>
    </source>
</evidence>
<name>A0A1H8ZUK4_9ACTN</name>
<reference evidence="14" key="1">
    <citation type="submission" date="2016-10" db="EMBL/GenBank/DDBJ databases">
        <authorList>
            <person name="Varghese N."/>
            <person name="Submissions S."/>
        </authorList>
    </citation>
    <scope>NUCLEOTIDE SEQUENCE [LARGE SCALE GENOMIC DNA]</scope>
    <source>
        <strain evidence="14">CGMCC 4.6856</strain>
    </source>
</reference>
<evidence type="ECO:0000313" key="13">
    <source>
        <dbReference type="EMBL" id="SEP68140.1"/>
    </source>
</evidence>
<keyword evidence="3 11" id="KW-0812">Transmembrane</keyword>
<keyword evidence="14" id="KW-1185">Reference proteome</keyword>
<dbReference type="InterPro" id="IPR038354">
    <property type="entry name" value="VKOR_sf"/>
</dbReference>
<evidence type="ECO:0000256" key="4">
    <source>
        <dbReference type="ARBA" id="ARBA00022719"/>
    </source>
</evidence>
<dbReference type="Proteomes" id="UP000198504">
    <property type="component" value="Unassembled WGS sequence"/>
</dbReference>
<dbReference type="InterPro" id="IPR041714">
    <property type="entry name" value="VKOR_Actinobacteria"/>
</dbReference>
<dbReference type="EMBL" id="FOFA01000001">
    <property type="protein sequence ID" value="SEP68140.1"/>
    <property type="molecule type" value="Genomic_DNA"/>
</dbReference>
<feature type="transmembrane region" description="Helical" evidence="11">
    <location>
        <begin position="117"/>
        <end position="135"/>
    </location>
</feature>
<evidence type="ECO:0000256" key="5">
    <source>
        <dbReference type="ARBA" id="ARBA00022989"/>
    </source>
</evidence>
<dbReference type="AlphaFoldDB" id="A0A1H8ZUK4"/>
<dbReference type="GO" id="GO:0016491">
    <property type="term" value="F:oxidoreductase activity"/>
    <property type="evidence" value="ECO:0007669"/>
    <property type="project" value="UniProtKB-KW"/>
</dbReference>
<feature type="transmembrane region" description="Helical" evidence="11">
    <location>
        <begin position="142"/>
        <end position="161"/>
    </location>
</feature>
<keyword evidence="5 11" id="KW-1133">Transmembrane helix</keyword>
<keyword evidence="7 11" id="KW-0472">Membrane</keyword>
<dbReference type="InterPro" id="IPR012932">
    <property type="entry name" value="VKOR"/>
</dbReference>
<evidence type="ECO:0000256" key="1">
    <source>
        <dbReference type="ARBA" id="ARBA00004141"/>
    </source>
</evidence>
<evidence type="ECO:0000256" key="6">
    <source>
        <dbReference type="ARBA" id="ARBA00023002"/>
    </source>
</evidence>
<evidence type="ECO:0000256" key="3">
    <source>
        <dbReference type="ARBA" id="ARBA00022692"/>
    </source>
</evidence>
<comment type="subcellular location">
    <subcellularLocation>
        <location evidence="1">Membrane</location>
        <topology evidence="1">Multi-pass membrane protein</topology>
    </subcellularLocation>
</comment>
<dbReference type="STRING" id="1036181.SAMN05421756_101368"/>
<evidence type="ECO:0000256" key="11">
    <source>
        <dbReference type="SAM" id="Phobius"/>
    </source>
</evidence>
<dbReference type="SMART" id="SM00756">
    <property type="entry name" value="VKc"/>
    <property type="match status" value="1"/>
</dbReference>
<evidence type="ECO:0000256" key="10">
    <source>
        <dbReference type="SAM" id="MobiDB-lite"/>
    </source>
</evidence>
<keyword evidence="4" id="KW-0874">Quinone</keyword>
<keyword evidence="6" id="KW-0560">Oxidoreductase</keyword>
<evidence type="ECO:0000256" key="8">
    <source>
        <dbReference type="ARBA" id="ARBA00023157"/>
    </source>
</evidence>
<accession>A0A1H8ZUK4</accession>
<feature type="compositionally biased region" description="Basic and acidic residues" evidence="10">
    <location>
        <begin position="1"/>
        <end position="20"/>
    </location>
</feature>
<keyword evidence="9" id="KW-0676">Redox-active center</keyword>
<feature type="transmembrane region" description="Helical" evidence="11">
    <location>
        <begin position="213"/>
        <end position="235"/>
    </location>
</feature>
<feature type="compositionally biased region" description="Acidic residues" evidence="10">
    <location>
        <begin position="23"/>
        <end position="39"/>
    </location>
</feature>
<dbReference type="Gene3D" id="1.20.1440.130">
    <property type="entry name" value="VKOR domain"/>
    <property type="match status" value="1"/>
</dbReference>
<dbReference type="Pfam" id="PF07884">
    <property type="entry name" value="VKOR"/>
    <property type="match status" value="1"/>
</dbReference>
<evidence type="ECO:0000256" key="9">
    <source>
        <dbReference type="ARBA" id="ARBA00023284"/>
    </source>
</evidence>
<keyword evidence="8" id="KW-1015">Disulfide bond</keyword>
<evidence type="ECO:0000313" key="14">
    <source>
        <dbReference type="Proteomes" id="UP000198504"/>
    </source>
</evidence>
<feature type="transmembrane region" description="Helical" evidence="11">
    <location>
        <begin position="56"/>
        <end position="76"/>
    </location>
</feature>
<feature type="domain" description="Vitamin K epoxide reductase" evidence="12">
    <location>
        <begin position="53"/>
        <end position="194"/>
    </location>
</feature>
<evidence type="ECO:0000259" key="12">
    <source>
        <dbReference type="SMART" id="SM00756"/>
    </source>
</evidence>
<feature type="transmembrane region" description="Helical" evidence="11">
    <location>
        <begin position="167"/>
        <end position="192"/>
    </location>
</feature>
<dbReference type="CDD" id="cd12922">
    <property type="entry name" value="VKOR_5"/>
    <property type="match status" value="1"/>
</dbReference>
<organism evidence="13 14">
    <name type="scientific">Microlunatus flavus</name>
    <dbReference type="NCBI Taxonomy" id="1036181"/>
    <lineage>
        <taxon>Bacteria</taxon>
        <taxon>Bacillati</taxon>
        <taxon>Actinomycetota</taxon>
        <taxon>Actinomycetes</taxon>
        <taxon>Propionibacteriales</taxon>
        <taxon>Propionibacteriaceae</taxon>
        <taxon>Microlunatus</taxon>
    </lineage>
</organism>
<gene>
    <name evidence="13" type="ORF">SAMN05421756_101368</name>
</gene>